<keyword evidence="6" id="KW-1185">Reference proteome</keyword>
<dbReference type="InterPro" id="IPR000873">
    <property type="entry name" value="AMP-dep_synth/lig_dom"/>
</dbReference>
<dbReference type="PANTHER" id="PTHR43439">
    <property type="entry name" value="PHENYLACETATE-COENZYME A LIGASE"/>
    <property type="match status" value="1"/>
</dbReference>
<dbReference type="InterPro" id="IPR042099">
    <property type="entry name" value="ANL_N_sf"/>
</dbReference>
<dbReference type="InterPro" id="IPR036291">
    <property type="entry name" value="NAD(P)-bd_dom_sf"/>
</dbReference>
<dbReference type="InterPro" id="IPR036736">
    <property type="entry name" value="ACP-like_sf"/>
</dbReference>
<dbReference type="OrthoDB" id="429813at2759"/>
<dbReference type="Gene3D" id="1.10.1200.10">
    <property type="entry name" value="ACP-like"/>
    <property type="match status" value="1"/>
</dbReference>
<dbReference type="EMBL" id="MNAD01001018">
    <property type="protein sequence ID" value="OJT08729.1"/>
    <property type="molecule type" value="Genomic_DNA"/>
</dbReference>
<dbReference type="Gene3D" id="3.40.50.12780">
    <property type="entry name" value="N-terminal domain of ligase-like"/>
    <property type="match status" value="1"/>
</dbReference>
<keyword evidence="2" id="KW-0597">Phosphoprotein</keyword>
<organism evidence="5 6">
    <name type="scientific">Trametes pubescens</name>
    <name type="common">White-rot fungus</name>
    <dbReference type="NCBI Taxonomy" id="154538"/>
    <lineage>
        <taxon>Eukaryota</taxon>
        <taxon>Fungi</taxon>
        <taxon>Dikarya</taxon>
        <taxon>Basidiomycota</taxon>
        <taxon>Agaricomycotina</taxon>
        <taxon>Agaricomycetes</taxon>
        <taxon>Polyporales</taxon>
        <taxon>Polyporaceae</taxon>
        <taxon>Trametes</taxon>
    </lineage>
</organism>
<evidence type="ECO:0000256" key="2">
    <source>
        <dbReference type="ARBA" id="ARBA00022553"/>
    </source>
</evidence>
<dbReference type="InterPro" id="IPR020845">
    <property type="entry name" value="AMP-binding_CS"/>
</dbReference>
<dbReference type="PANTHER" id="PTHR43439:SF2">
    <property type="entry name" value="ENZYME, PUTATIVE (JCVI)-RELATED"/>
    <property type="match status" value="1"/>
</dbReference>
<feature type="domain" description="Thioester reductase (TE)" evidence="4">
    <location>
        <begin position="714"/>
        <end position="955"/>
    </location>
</feature>
<dbReference type="Proteomes" id="UP000184267">
    <property type="component" value="Unassembled WGS sequence"/>
</dbReference>
<evidence type="ECO:0000256" key="1">
    <source>
        <dbReference type="ARBA" id="ARBA00022450"/>
    </source>
</evidence>
<dbReference type="InterPro" id="IPR013120">
    <property type="entry name" value="FAR_NAD-bd"/>
</dbReference>
<dbReference type="Gene3D" id="3.40.50.720">
    <property type="entry name" value="NAD(P)-binding Rossmann-like Domain"/>
    <property type="match status" value="1"/>
</dbReference>
<dbReference type="InterPro" id="IPR051414">
    <property type="entry name" value="Adenylate-forming_Reductase"/>
</dbReference>
<keyword evidence="1" id="KW-0596">Phosphopantetheine</keyword>
<evidence type="ECO:0000259" key="3">
    <source>
        <dbReference type="Pfam" id="PF00501"/>
    </source>
</evidence>
<dbReference type="SUPFAM" id="SSF56801">
    <property type="entry name" value="Acetyl-CoA synthetase-like"/>
    <property type="match status" value="1"/>
</dbReference>
<sequence length="1079" mass="118641">MDRSDRLTIRTQQGVNSTTWTRPPFYGDETIPELYAFHAEKSPEHPVIVYDDEHGAVRELRYKEVYPAIRKAAHFVNKHVRLSPIPAESESADKPSVVGILAIADNITLSTLLTGIMYLGYTPFPLSVRNSAVAVAHLVRRMSVRDVLVSPDASMQRAAHEAKEQLAKEGYELNVLPLPQFRDLYNESDEGLEVKMGPLDADKPAIILHSSGSTSFPKPISLTHRSLTRWGFLTYFGDLDMCGVRASMHSLPMFHIMGAISIPWMVCTGAVIGHFRPSSPPTIPTPDTLIRALSATECKMVICVPAMIEAWARNPTYVSELKKLTSLLYAGAALNKDVGESLLDEGVKLVTGFGMTEIGALGRMGSDPALIPRDKWQYFSLAQPVDFVRVYQEGLPRIFELVVVDGPAWSPNAFNTEVDGRPAYATSDLFEEHPDDPNLFRVYGRADDQIVLSTGEKTNPVPMEAILLQDPLVHAAIIFGRGRFQNGVIIQPKEPFEPSDEAKLEEFRNAVWPTVERANNFAPSHSRIFKEMITVTNPSKPFQFTAKGTPRRHVSLAEHAAEVDELYRRVDESSQVDVHTPSEWTTDTVPEYVRAVVKKVIRATEFGDEDDLFQQGCDSLQATWIRNTILHAVRTTTKVSTHDVPGNFVYLHATIAGLSIFLHGLVSGKSIDKDAERAERLAQMKALVEKYSAKWPSPRWEASAAPTVGETVLVTGSTGRVGSHLLAQLVQKPEVMHVYALNREPSGEAAKLEARQREALKTWGLDPALLNGGKVTFLPADLAKPSFGLDEKTYGELRSSVTAILHNAWRVDFNVTLPSFEPLIAGTRNLLNFTLSSSRPGGPRILYVSSITSAQNHSLETSVQETLDFGPELAVGQGYGESKWVTEHILGRAARETGLKTTAVRVGQLSGDTRIGGWSTSEWVPALVRASKRLSSIPAAEDMVSWVPVDVAASALLEMLYSGEQVLHLSAPRPVPWNAVFGPIAKRLGVPLVPPSEWLAKLRESAKAAESGPSVGAHDSAHNLLPFFEAAMSSKELKFDTGKAVTASKALAGLQPLGKDDALKWLQFWKDAKFLECND</sequence>
<evidence type="ECO:0000313" key="5">
    <source>
        <dbReference type="EMBL" id="OJT08729.1"/>
    </source>
</evidence>
<name>A0A1M2VM94_TRAPU</name>
<dbReference type="Pfam" id="PF23562">
    <property type="entry name" value="AMP-binding_C_3"/>
    <property type="match status" value="1"/>
</dbReference>
<dbReference type="Pfam" id="PF07993">
    <property type="entry name" value="NAD_binding_4"/>
    <property type="match status" value="1"/>
</dbReference>
<reference evidence="5 6" key="1">
    <citation type="submission" date="2016-10" db="EMBL/GenBank/DDBJ databases">
        <title>Genome sequence of the basidiomycete white-rot fungus Trametes pubescens.</title>
        <authorList>
            <person name="Makela M.R."/>
            <person name="Granchi Z."/>
            <person name="Peng M."/>
            <person name="De Vries R.P."/>
            <person name="Grigoriev I."/>
            <person name="Riley R."/>
            <person name="Hilden K."/>
        </authorList>
    </citation>
    <scope>NUCLEOTIDE SEQUENCE [LARGE SCALE GENOMIC DNA]</scope>
    <source>
        <strain evidence="5 6">FBCC735</strain>
    </source>
</reference>
<gene>
    <name evidence="5" type="ORF">TRAPUB_339</name>
</gene>
<dbReference type="STRING" id="154538.A0A1M2VM94"/>
<dbReference type="SUPFAM" id="SSF51735">
    <property type="entry name" value="NAD(P)-binding Rossmann-fold domains"/>
    <property type="match status" value="1"/>
</dbReference>
<dbReference type="Pfam" id="PF00501">
    <property type="entry name" value="AMP-binding"/>
    <property type="match status" value="1"/>
</dbReference>
<comment type="caution">
    <text evidence="5">The sequence shown here is derived from an EMBL/GenBank/DDBJ whole genome shotgun (WGS) entry which is preliminary data.</text>
</comment>
<evidence type="ECO:0000259" key="4">
    <source>
        <dbReference type="Pfam" id="PF07993"/>
    </source>
</evidence>
<dbReference type="OMA" id="WVTENIC"/>
<proteinExistence type="predicted"/>
<dbReference type="AlphaFoldDB" id="A0A1M2VM94"/>
<accession>A0A1M2VM94</accession>
<feature type="domain" description="AMP-dependent synthetase/ligase" evidence="3">
    <location>
        <begin position="39"/>
        <end position="376"/>
    </location>
</feature>
<evidence type="ECO:0000313" key="6">
    <source>
        <dbReference type="Proteomes" id="UP000184267"/>
    </source>
</evidence>
<protein>
    <submittedName>
        <fullName evidence="5">Linear gramicidin synthase subunit D</fullName>
    </submittedName>
</protein>
<dbReference type="PROSITE" id="PS00455">
    <property type="entry name" value="AMP_BINDING"/>
    <property type="match status" value="1"/>
</dbReference>